<proteinExistence type="predicted"/>
<evidence type="ECO:0000256" key="1">
    <source>
        <dbReference type="SAM" id="MobiDB-lite"/>
    </source>
</evidence>
<dbReference type="Proteomes" id="UP000054477">
    <property type="component" value="Unassembled WGS sequence"/>
</dbReference>
<accession>A0A0C9WH96</accession>
<name>A0A0C9WH96_9AGAR</name>
<keyword evidence="3" id="KW-1185">Reference proteome</keyword>
<protein>
    <submittedName>
        <fullName evidence="2">Uncharacterized protein</fullName>
    </submittedName>
</protein>
<sequence>MESDLDESCWSRREKVATHLTKALTSSNTLPGLAMNLPRKGPKSVSDERQAYERRSLNYIPPDP</sequence>
<dbReference type="HOGENOM" id="CLU_2868023_0_0_1"/>
<evidence type="ECO:0000313" key="3">
    <source>
        <dbReference type="Proteomes" id="UP000054477"/>
    </source>
</evidence>
<organism evidence="2 3">
    <name type="scientific">Laccaria amethystina LaAM-08-1</name>
    <dbReference type="NCBI Taxonomy" id="1095629"/>
    <lineage>
        <taxon>Eukaryota</taxon>
        <taxon>Fungi</taxon>
        <taxon>Dikarya</taxon>
        <taxon>Basidiomycota</taxon>
        <taxon>Agaricomycotina</taxon>
        <taxon>Agaricomycetes</taxon>
        <taxon>Agaricomycetidae</taxon>
        <taxon>Agaricales</taxon>
        <taxon>Agaricineae</taxon>
        <taxon>Hydnangiaceae</taxon>
        <taxon>Laccaria</taxon>
    </lineage>
</organism>
<reference evidence="3" key="2">
    <citation type="submission" date="2015-01" db="EMBL/GenBank/DDBJ databases">
        <title>Evolutionary Origins and Diversification of the Mycorrhizal Mutualists.</title>
        <authorList>
            <consortium name="DOE Joint Genome Institute"/>
            <consortium name="Mycorrhizal Genomics Consortium"/>
            <person name="Kohler A."/>
            <person name="Kuo A."/>
            <person name="Nagy L.G."/>
            <person name="Floudas D."/>
            <person name="Copeland A."/>
            <person name="Barry K.W."/>
            <person name="Cichocki N."/>
            <person name="Veneault-Fourrey C."/>
            <person name="LaButti K."/>
            <person name="Lindquist E.A."/>
            <person name="Lipzen A."/>
            <person name="Lundell T."/>
            <person name="Morin E."/>
            <person name="Murat C."/>
            <person name="Riley R."/>
            <person name="Ohm R."/>
            <person name="Sun H."/>
            <person name="Tunlid A."/>
            <person name="Henrissat B."/>
            <person name="Grigoriev I.V."/>
            <person name="Hibbett D.S."/>
            <person name="Martin F."/>
        </authorList>
    </citation>
    <scope>NUCLEOTIDE SEQUENCE [LARGE SCALE GENOMIC DNA]</scope>
    <source>
        <strain evidence="3">LaAM-08-1</strain>
    </source>
</reference>
<gene>
    <name evidence="2" type="ORF">K443DRAFT_686483</name>
</gene>
<dbReference type="AlphaFoldDB" id="A0A0C9WH96"/>
<evidence type="ECO:0000313" key="2">
    <source>
        <dbReference type="EMBL" id="KIJ90809.1"/>
    </source>
</evidence>
<feature type="region of interest" description="Disordered" evidence="1">
    <location>
        <begin position="28"/>
        <end position="64"/>
    </location>
</feature>
<feature type="compositionally biased region" description="Basic and acidic residues" evidence="1">
    <location>
        <begin position="45"/>
        <end position="56"/>
    </location>
</feature>
<dbReference type="EMBL" id="KN839107">
    <property type="protein sequence ID" value="KIJ90809.1"/>
    <property type="molecule type" value="Genomic_DNA"/>
</dbReference>
<reference evidence="2 3" key="1">
    <citation type="submission" date="2014-04" db="EMBL/GenBank/DDBJ databases">
        <authorList>
            <consortium name="DOE Joint Genome Institute"/>
            <person name="Kuo A."/>
            <person name="Kohler A."/>
            <person name="Nagy L.G."/>
            <person name="Floudas D."/>
            <person name="Copeland A."/>
            <person name="Barry K.W."/>
            <person name="Cichocki N."/>
            <person name="Veneault-Fourrey C."/>
            <person name="LaButti K."/>
            <person name="Lindquist E.A."/>
            <person name="Lipzen A."/>
            <person name="Lundell T."/>
            <person name="Morin E."/>
            <person name="Murat C."/>
            <person name="Sun H."/>
            <person name="Tunlid A."/>
            <person name="Henrissat B."/>
            <person name="Grigoriev I.V."/>
            <person name="Hibbett D.S."/>
            <person name="Martin F."/>
            <person name="Nordberg H.P."/>
            <person name="Cantor M.N."/>
            <person name="Hua S.X."/>
        </authorList>
    </citation>
    <scope>NUCLEOTIDE SEQUENCE [LARGE SCALE GENOMIC DNA]</scope>
    <source>
        <strain evidence="2 3">LaAM-08-1</strain>
    </source>
</reference>